<reference evidence="1" key="1">
    <citation type="submission" date="2020-08" db="EMBL/GenBank/DDBJ databases">
        <title>Multicomponent nature underlies the extraordinary mechanical properties of spider dragline silk.</title>
        <authorList>
            <person name="Kono N."/>
            <person name="Nakamura H."/>
            <person name="Mori M."/>
            <person name="Yoshida Y."/>
            <person name="Ohtoshi R."/>
            <person name="Malay A.D."/>
            <person name="Moran D.A.P."/>
            <person name="Tomita M."/>
            <person name="Numata K."/>
            <person name="Arakawa K."/>
        </authorList>
    </citation>
    <scope>NUCLEOTIDE SEQUENCE</scope>
</reference>
<dbReference type="Proteomes" id="UP000887013">
    <property type="component" value="Unassembled WGS sequence"/>
</dbReference>
<accession>A0A8X6UEV1</accession>
<dbReference type="EMBL" id="BMAW01081607">
    <property type="protein sequence ID" value="GFU25326.1"/>
    <property type="molecule type" value="Genomic_DNA"/>
</dbReference>
<protein>
    <submittedName>
        <fullName evidence="1">Uncharacterized protein</fullName>
    </submittedName>
</protein>
<gene>
    <name evidence="1" type="ORF">NPIL_204621</name>
</gene>
<dbReference type="AlphaFoldDB" id="A0A8X6UEV1"/>
<comment type="caution">
    <text evidence="1">The sequence shown here is derived from an EMBL/GenBank/DDBJ whole genome shotgun (WGS) entry which is preliminary data.</text>
</comment>
<evidence type="ECO:0000313" key="2">
    <source>
        <dbReference type="Proteomes" id="UP000887013"/>
    </source>
</evidence>
<sequence length="87" mass="10325">VLETSNRRAVWLRCINMTRSTAGQSSNLGTVILIYWQPSLWQHLQELFETCSKQLLRRQLLKRRRSHEVLSLQHQEREECFGLPLCC</sequence>
<keyword evidence="2" id="KW-1185">Reference proteome</keyword>
<evidence type="ECO:0000313" key="1">
    <source>
        <dbReference type="EMBL" id="GFU25326.1"/>
    </source>
</evidence>
<proteinExistence type="predicted"/>
<feature type="non-terminal residue" evidence="1">
    <location>
        <position position="1"/>
    </location>
</feature>
<organism evidence="1 2">
    <name type="scientific">Nephila pilipes</name>
    <name type="common">Giant wood spider</name>
    <name type="synonym">Nephila maculata</name>
    <dbReference type="NCBI Taxonomy" id="299642"/>
    <lineage>
        <taxon>Eukaryota</taxon>
        <taxon>Metazoa</taxon>
        <taxon>Ecdysozoa</taxon>
        <taxon>Arthropoda</taxon>
        <taxon>Chelicerata</taxon>
        <taxon>Arachnida</taxon>
        <taxon>Araneae</taxon>
        <taxon>Araneomorphae</taxon>
        <taxon>Entelegynae</taxon>
        <taxon>Araneoidea</taxon>
        <taxon>Nephilidae</taxon>
        <taxon>Nephila</taxon>
    </lineage>
</organism>
<name>A0A8X6UEV1_NEPPI</name>